<accession>A0A3N1YCQ4</accession>
<evidence type="ECO:0000313" key="3">
    <source>
        <dbReference type="Proteomes" id="UP000276634"/>
    </source>
</evidence>
<dbReference type="InterPro" id="IPR010177">
    <property type="entry name" value="Paired_CXXCH_1"/>
</dbReference>
<keyword evidence="3" id="KW-1185">Reference proteome</keyword>
<name>A0A3N1YCQ4_9GAMM</name>
<gene>
    <name evidence="2" type="ORF">EDC57_1094</name>
</gene>
<reference evidence="2 3" key="1">
    <citation type="submission" date="2018-11" db="EMBL/GenBank/DDBJ databases">
        <title>Genomic Encyclopedia of Type Strains, Phase IV (KMG-IV): sequencing the most valuable type-strain genomes for metagenomic binning, comparative biology and taxonomic classification.</title>
        <authorList>
            <person name="Goeker M."/>
        </authorList>
    </citation>
    <scope>NUCLEOTIDE SEQUENCE [LARGE SCALE GENOMIC DNA]</scope>
    <source>
        <strain evidence="2 3">DSM 100275</strain>
    </source>
</reference>
<dbReference type="Pfam" id="PF09699">
    <property type="entry name" value="Paired_CXXCH_1"/>
    <property type="match status" value="1"/>
</dbReference>
<dbReference type="Proteomes" id="UP000276634">
    <property type="component" value="Unassembled WGS sequence"/>
</dbReference>
<protein>
    <submittedName>
        <fullName evidence="2">Putative CXXCH cytochrome family protein</fullName>
    </submittedName>
</protein>
<feature type="domain" description="Doubled CXXCH motif" evidence="1">
    <location>
        <begin position="211"/>
        <end position="242"/>
    </location>
</feature>
<comment type="caution">
    <text evidence="2">The sequence shown here is derived from an EMBL/GenBank/DDBJ whole genome shotgun (WGS) entry which is preliminary data.</text>
</comment>
<evidence type="ECO:0000259" key="1">
    <source>
        <dbReference type="Pfam" id="PF09699"/>
    </source>
</evidence>
<dbReference type="AlphaFoldDB" id="A0A3N1YCQ4"/>
<dbReference type="EMBL" id="RJVI01000001">
    <property type="protein sequence ID" value="ROR35177.1"/>
    <property type="molecule type" value="Genomic_DNA"/>
</dbReference>
<dbReference type="NCBIfam" id="TIGR01905">
    <property type="entry name" value="paired_CXXCH_1"/>
    <property type="match status" value="1"/>
</dbReference>
<dbReference type="RefSeq" id="WP_211331880.1">
    <property type="nucleotide sequence ID" value="NZ_RJVI01000001.1"/>
</dbReference>
<sequence length="243" mass="26791">MTERAGKRHGWRAAALAAALALLAPWGGWAGVENTKHNLVRGTPQQGPALCVFCHTPQGHGGRAQEPRWMRVPAEQAGAGMSFLTYDSLGRSAVGRDVAVGSVSMACLSCHDQTQAPEVSPQDSHPFGVPYRGEVIDPARRAEIMSEISQFTPFRPARFLKNLSGFRRADFSIIDAVPVWWVDTGEPGRQRTDVQLYSRILNENEAVPFVECASCHDPHSETRLFLRVENDQSTLCRACHADW</sequence>
<dbReference type="InterPro" id="IPR036280">
    <property type="entry name" value="Multihaem_cyt_sf"/>
</dbReference>
<dbReference type="SUPFAM" id="SSF48695">
    <property type="entry name" value="Multiheme cytochromes"/>
    <property type="match status" value="1"/>
</dbReference>
<evidence type="ECO:0000313" key="2">
    <source>
        <dbReference type="EMBL" id="ROR35177.1"/>
    </source>
</evidence>
<organism evidence="2 3">
    <name type="scientific">Inmirania thermothiophila</name>
    <dbReference type="NCBI Taxonomy" id="1750597"/>
    <lineage>
        <taxon>Bacteria</taxon>
        <taxon>Pseudomonadati</taxon>
        <taxon>Pseudomonadota</taxon>
        <taxon>Gammaproteobacteria</taxon>
        <taxon>Chromatiales</taxon>
        <taxon>Ectothiorhodospiraceae</taxon>
        <taxon>Inmirania</taxon>
    </lineage>
</organism>
<proteinExistence type="predicted"/>